<dbReference type="InterPro" id="IPR011032">
    <property type="entry name" value="GroES-like_sf"/>
</dbReference>
<comment type="similarity">
    <text evidence="1">Belongs to the zinc-containing alcohol dehydrogenase family.</text>
</comment>
<dbReference type="InterPro" id="IPR047122">
    <property type="entry name" value="Trans-enoyl_RdTase-like"/>
</dbReference>
<name>A0A9P4Q0I0_9PEZI</name>
<organism evidence="5 6">
    <name type="scientific">Polychaeton citri CBS 116435</name>
    <dbReference type="NCBI Taxonomy" id="1314669"/>
    <lineage>
        <taxon>Eukaryota</taxon>
        <taxon>Fungi</taxon>
        <taxon>Dikarya</taxon>
        <taxon>Ascomycota</taxon>
        <taxon>Pezizomycotina</taxon>
        <taxon>Dothideomycetes</taxon>
        <taxon>Dothideomycetidae</taxon>
        <taxon>Capnodiales</taxon>
        <taxon>Capnodiaceae</taxon>
        <taxon>Polychaeton</taxon>
    </lineage>
</organism>
<dbReference type="Gene3D" id="3.90.180.10">
    <property type="entry name" value="Medium-chain alcohol dehydrogenases, catalytic domain"/>
    <property type="match status" value="1"/>
</dbReference>
<dbReference type="GO" id="GO:0016651">
    <property type="term" value="F:oxidoreductase activity, acting on NAD(P)H"/>
    <property type="evidence" value="ECO:0007669"/>
    <property type="project" value="InterPro"/>
</dbReference>
<dbReference type="SMART" id="SM00829">
    <property type="entry name" value="PKS_ER"/>
    <property type="match status" value="1"/>
</dbReference>
<dbReference type="InterPro" id="IPR020843">
    <property type="entry name" value="ER"/>
</dbReference>
<accession>A0A9P4Q0I0</accession>
<dbReference type="EMBL" id="MU003885">
    <property type="protein sequence ID" value="KAF2716241.1"/>
    <property type="molecule type" value="Genomic_DNA"/>
</dbReference>
<dbReference type="Gene3D" id="3.40.50.720">
    <property type="entry name" value="NAD(P)-binding Rossmann-like Domain"/>
    <property type="match status" value="1"/>
</dbReference>
<proteinExistence type="inferred from homology"/>
<dbReference type="SUPFAM" id="SSF51735">
    <property type="entry name" value="NAD(P)-binding Rossmann-fold domains"/>
    <property type="match status" value="1"/>
</dbReference>
<comment type="caution">
    <text evidence="5">The sequence shown here is derived from an EMBL/GenBank/DDBJ whole genome shotgun (WGS) entry which is preliminary data.</text>
</comment>
<gene>
    <name evidence="5" type="ORF">K431DRAFT_342102</name>
</gene>
<protein>
    <submittedName>
        <fullName evidence="5">GroES-like protein</fullName>
    </submittedName>
</protein>
<dbReference type="Proteomes" id="UP000799441">
    <property type="component" value="Unassembled WGS sequence"/>
</dbReference>
<comment type="subunit">
    <text evidence="2">Monomer.</text>
</comment>
<evidence type="ECO:0000313" key="5">
    <source>
        <dbReference type="EMBL" id="KAF2716241.1"/>
    </source>
</evidence>
<dbReference type="SUPFAM" id="SSF50129">
    <property type="entry name" value="GroES-like"/>
    <property type="match status" value="1"/>
</dbReference>
<dbReference type="Pfam" id="PF08240">
    <property type="entry name" value="ADH_N"/>
    <property type="match status" value="1"/>
</dbReference>
<dbReference type="CDD" id="cd08249">
    <property type="entry name" value="enoyl_reductase_like"/>
    <property type="match status" value="1"/>
</dbReference>
<keyword evidence="3" id="KW-0560">Oxidoreductase</keyword>
<dbReference type="PANTHER" id="PTHR45348:SF5">
    <property type="entry name" value="OXIDOREDUCTASE, PUTATIVE (AFU_ORTHOLOGUE AFUA_8G01420)-RELATED"/>
    <property type="match status" value="1"/>
</dbReference>
<evidence type="ECO:0000259" key="4">
    <source>
        <dbReference type="SMART" id="SM00829"/>
    </source>
</evidence>
<feature type="domain" description="Enoyl reductase (ER)" evidence="4">
    <location>
        <begin position="9"/>
        <end position="337"/>
    </location>
</feature>
<evidence type="ECO:0000256" key="1">
    <source>
        <dbReference type="ARBA" id="ARBA00008072"/>
    </source>
</evidence>
<dbReference type="OrthoDB" id="3233595at2759"/>
<dbReference type="AlphaFoldDB" id="A0A9P4Q0I0"/>
<dbReference type="InterPro" id="IPR013154">
    <property type="entry name" value="ADH-like_N"/>
</dbReference>
<evidence type="ECO:0000256" key="2">
    <source>
        <dbReference type="ARBA" id="ARBA00011245"/>
    </source>
</evidence>
<dbReference type="PANTHER" id="PTHR45348">
    <property type="entry name" value="HYPOTHETICAL OXIDOREDUCTASE (EUROFUNG)"/>
    <property type="match status" value="1"/>
</dbReference>
<keyword evidence="6" id="KW-1185">Reference proteome</keyword>
<reference evidence="5" key="1">
    <citation type="journal article" date="2020" name="Stud. Mycol.">
        <title>101 Dothideomycetes genomes: a test case for predicting lifestyles and emergence of pathogens.</title>
        <authorList>
            <person name="Haridas S."/>
            <person name="Albert R."/>
            <person name="Binder M."/>
            <person name="Bloem J."/>
            <person name="Labutti K."/>
            <person name="Salamov A."/>
            <person name="Andreopoulos B."/>
            <person name="Baker S."/>
            <person name="Barry K."/>
            <person name="Bills G."/>
            <person name="Bluhm B."/>
            <person name="Cannon C."/>
            <person name="Castanera R."/>
            <person name="Culley D."/>
            <person name="Daum C."/>
            <person name="Ezra D."/>
            <person name="Gonzalez J."/>
            <person name="Henrissat B."/>
            <person name="Kuo A."/>
            <person name="Liang C."/>
            <person name="Lipzen A."/>
            <person name="Lutzoni F."/>
            <person name="Magnuson J."/>
            <person name="Mondo S."/>
            <person name="Nolan M."/>
            <person name="Ohm R."/>
            <person name="Pangilinan J."/>
            <person name="Park H.-J."/>
            <person name="Ramirez L."/>
            <person name="Alfaro M."/>
            <person name="Sun H."/>
            <person name="Tritt A."/>
            <person name="Yoshinaga Y."/>
            <person name="Zwiers L.-H."/>
            <person name="Turgeon B."/>
            <person name="Goodwin S."/>
            <person name="Spatafora J."/>
            <person name="Crous P."/>
            <person name="Grigoriev I."/>
        </authorList>
    </citation>
    <scope>NUCLEOTIDE SEQUENCE</scope>
    <source>
        <strain evidence="5">CBS 116435</strain>
    </source>
</reference>
<evidence type="ECO:0000256" key="3">
    <source>
        <dbReference type="ARBA" id="ARBA00023002"/>
    </source>
</evidence>
<sequence>MKEVIVRVGPKCELKDSPIPSPGPGQITIKVYAAAANPKDWKLAEWFEGRALNEGEDMSGTVHAIGEGVSGFSIGDRVAALHDNATPHGAYAEYAVAWAFTTFRIPASVTYEEASTFPLAIETAAWALWRDLVLPTPWTPVSGEDRVPLVINGGSTAVGAFAIKLASLANIHPIVTTAGSGKAFVETLLDKEKGDICIDYRAGKDETVAAIKKALHGQQCKHSIDAVGDLAGHDLLQAIMSPDGTISLSLPVQPTDSSSLVAKTVVMSSVSIFETYAPSPPGGQAFGVMFTKYVEYAIGKGLLKGHPYEVIPGGLLGVQTALDNLKAGKVSASKYVLRVISDA</sequence>
<dbReference type="InterPro" id="IPR036291">
    <property type="entry name" value="NAD(P)-bd_dom_sf"/>
</dbReference>
<evidence type="ECO:0000313" key="6">
    <source>
        <dbReference type="Proteomes" id="UP000799441"/>
    </source>
</evidence>